<dbReference type="NCBIfam" id="NF003967">
    <property type="entry name" value="PRK05461.1"/>
    <property type="match status" value="1"/>
</dbReference>
<evidence type="ECO:0000313" key="4">
    <source>
        <dbReference type="EMBL" id="MBB4014534.1"/>
    </source>
</evidence>
<gene>
    <name evidence="2" type="primary">apaG</name>
    <name evidence="4" type="ORF">GGR36_003880</name>
</gene>
<keyword evidence="5" id="KW-1185">Reference proteome</keyword>
<feature type="domain" description="ApaG" evidence="3">
    <location>
        <begin position="3"/>
        <end position="127"/>
    </location>
</feature>
<dbReference type="PANTHER" id="PTHR47191">
    <property type="entry name" value="OS05G0170800 PROTEIN"/>
    <property type="match status" value="1"/>
</dbReference>
<protein>
    <recommendedName>
        <fullName evidence="1 2">Protein ApaG</fullName>
    </recommendedName>
</protein>
<sequence>MSDSLSPEIQVSARSEYIADQSDPTAGRYVFAYTVTIENRGEIAAQLISRHWVITDSEGRVQEVRGVGVVGEQPLLAPGEAFEYTSGCAIGTAVGTMRGEYQMVAESGEPFDATIPEFVLAAPRMLH</sequence>
<dbReference type="InterPro" id="IPR050718">
    <property type="entry name" value="ApaG-like"/>
</dbReference>
<dbReference type="InterPro" id="IPR036767">
    <property type="entry name" value="ApaG_sf"/>
</dbReference>
<evidence type="ECO:0000256" key="2">
    <source>
        <dbReference type="HAMAP-Rule" id="MF_00791"/>
    </source>
</evidence>
<dbReference type="Pfam" id="PF04379">
    <property type="entry name" value="DUF525"/>
    <property type="match status" value="1"/>
</dbReference>
<dbReference type="InterPro" id="IPR007474">
    <property type="entry name" value="ApaG_domain"/>
</dbReference>
<reference evidence="4 5" key="1">
    <citation type="submission" date="2020-08" db="EMBL/GenBank/DDBJ databases">
        <title>Genomic Encyclopedia of Type Strains, Phase IV (KMG-IV): sequencing the most valuable type-strain genomes for metagenomic binning, comparative biology and taxonomic classification.</title>
        <authorList>
            <person name="Goeker M."/>
        </authorList>
    </citation>
    <scope>NUCLEOTIDE SEQUENCE [LARGE SCALE GENOMIC DNA]</scope>
    <source>
        <strain evidence="4 5">DSM 106739</strain>
    </source>
</reference>
<name>A0A840BPF6_9RHOO</name>
<dbReference type="PANTHER" id="PTHR47191:SF2">
    <property type="entry name" value="OS05G0170800 PROTEIN"/>
    <property type="match status" value="1"/>
</dbReference>
<proteinExistence type="inferred from homology"/>
<dbReference type="SUPFAM" id="SSF110069">
    <property type="entry name" value="ApaG-like"/>
    <property type="match status" value="1"/>
</dbReference>
<accession>A0A840BPF6</accession>
<dbReference type="Proteomes" id="UP000561045">
    <property type="component" value="Unassembled WGS sequence"/>
</dbReference>
<organism evidence="4 5">
    <name type="scientific">Niveibacterium umoris</name>
    <dbReference type="NCBI Taxonomy" id="1193620"/>
    <lineage>
        <taxon>Bacteria</taxon>
        <taxon>Pseudomonadati</taxon>
        <taxon>Pseudomonadota</taxon>
        <taxon>Betaproteobacteria</taxon>
        <taxon>Rhodocyclales</taxon>
        <taxon>Rhodocyclaceae</taxon>
        <taxon>Niveibacterium</taxon>
    </lineage>
</organism>
<dbReference type="RefSeq" id="WP_183636843.1">
    <property type="nucleotide sequence ID" value="NZ_BAABLE010000009.1"/>
</dbReference>
<evidence type="ECO:0000256" key="1">
    <source>
        <dbReference type="ARBA" id="ARBA00017693"/>
    </source>
</evidence>
<dbReference type="EMBL" id="JACIET010000002">
    <property type="protein sequence ID" value="MBB4014534.1"/>
    <property type="molecule type" value="Genomic_DNA"/>
</dbReference>
<dbReference type="HAMAP" id="MF_00791">
    <property type="entry name" value="ApaG"/>
    <property type="match status" value="1"/>
</dbReference>
<evidence type="ECO:0000259" key="3">
    <source>
        <dbReference type="PROSITE" id="PS51087"/>
    </source>
</evidence>
<comment type="caution">
    <text evidence="4">The sequence shown here is derived from an EMBL/GenBank/DDBJ whole genome shotgun (WGS) entry which is preliminary data.</text>
</comment>
<dbReference type="AlphaFoldDB" id="A0A840BPF6"/>
<evidence type="ECO:0000313" key="5">
    <source>
        <dbReference type="Proteomes" id="UP000561045"/>
    </source>
</evidence>
<dbReference type="InterPro" id="IPR023065">
    <property type="entry name" value="Uncharacterised_ApaG"/>
</dbReference>
<dbReference type="PROSITE" id="PS51087">
    <property type="entry name" value="APAG"/>
    <property type="match status" value="1"/>
</dbReference>
<dbReference type="Gene3D" id="2.60.40.1470">
    <property type="entry name" value="ApaG domain"/>
    <property type="match status" value="1"/>
</dbReference>